<dbReference type="RefSeq" id="XP_024343613.1">
    <property type="nucleotide sequence ID" value="XM_024482478.1"/>
</dbReference>
<dbReference type="Pfam" id="PF01803">
    <property type="entry name" value="LIM_bind"/>
    <property type="match status" value="1"/>
</dbReference>
<dbReference type="InterPro" id="IPR029005">
    <property type="entry name" value="LIM-bd/SEUSS"/>
</dbReference>
<accession>A0A1X6NDU8</accession>
<name>A0A1X6NDU8_9APHY</name>
<dbReference type="AlphaFoldDB" id="A0A1X6NDU8"/>
<keyword evidence="2" id="KW-1185">Reference proteome</keyword>
<evidence type="ECO:0000313" key="1">
    <source>
        <dbReference type="EMBL" id="OSX66819.1"/>
    </source>
</evidence>
<dbReference type="Proteomes" id="UP000194127">
    <property type="component" value="Unassembled WGS sequence"/>
</dbReference>
<proteinExistence type="predicted"/>
<reference evidence="1 2" key="1">
    <citation type="submission" date="2017-04" db="EMBL/GenBank/DDBJ databases">
        <title>Genome Sequence of the Model Brown-Rot Fungus Postia placenta SB12.</title>
        <authorList>
            <consortium name="DOE Joint Genome Institute"/>
            <person name="Gaskell J."/>
            <person name="Kersten P."/>
            <person name="Larrondo L.F."/>
            <person name="Canessa P."/>
            <person name="Martinez D."/>
            <person name="Hibbett D."/>
            <person name="Schmoll M."/>
            <person name="Kubicek C.P."/>
            <person name="Martinez A.T."/>
            <person name="Yadav J."/>
            <person name="Master E."/>
            <person name="Magnuson J.K."/>
            <person name="James T."/>
            <person name="Yaver D."/>
            <person name="Berka R."/>
            <person name="Labutti K."/>
            <person name="Lipzen A."/>
            <person name="Aerts A."/>
            <person name="Barry K."/>
            <person name="Henrissat B."/>
            <person name="Blanchette R."/>
            <person name="Grigoriev I."/>
            <person name="Cullen D."/>
        </authorList>
    </citation>
    <scope>NUCLEOTIDE SEQUENCE [LARGE SCALE GENOMIC DNA]</scope>
    <source>
        <strain evidence="1 2">MAD-698-R-SB12</strain>
    </source>
</reference>
<evidence type="ECO:0000313" key="2">
    <source>
        <dbReference type="Proteomes" id="UP000194127"/>
    </source>
</evidence>
<protein>
    <submittedName>
        <fullName evidence="1">Uncharacterized protein</fullName>
    </submittedName>
</protein>
<dbReference type="EMBL" id="KZ110591">
    <property type="protein sequence ID" value="OSX66819.1"/>
    <property type="molecule type" value="Genomic_DNA"/>
</dbReference>
<organism evidence="1 2">
    <name type="scientific">Postia placenta MAD-698-R-SB12</name>
    <dbReference type="NCBI Taxonomy" id="670580"/>
    <lineage>
        <taxon>Eukaryota</taxon>
        <taxon>Fungi</taxon>
        <taxon>Dikarya</taxon>
        <taxon>Basidiomycota</taxon>
        <taxon>Agaricomycotina</taxon>
        <taxon>Agaricomycetes</taxon>
        <taxon>Polyporales</taxon>
        <taxon>Adustoporiaceae</taxon>
        <taxon>Rhodonia</taxon>
    </lineage>
</organism>
<gene>
    <name evidence="1" type="ORF">POSPLADRAFT_1072045</name>
</gene>
<sequence>MANSVYTLNTLPPNYGDVDHWLGMSIPEARNDIAEGRDDIADGYKTISDLSKDFNSCLEQPSRIDIEDIVKRRFSPDAVIKLTLWKAEDAEPLVGTVKQYEIPRYLIGAFFRALLEDSLQSFSLRLLYSDRQHLPTPPSARAGPIVGYPATVCLAYANGIEVDMDGPLTVQLARCDGQDEPSCVITSLAFDARKHKVRAAIVDRRPRVPAERDWVINAFGMPPAAMRMLDMIPIMLPVIRMMGPNGLPVAWPGGAPWHNERRKYDP</sequence>
<dbReference type="GeneID" id="36327427"/>